<keyword evidence="8" id="KW-1185">Reference proteome</keyword>
<dbReference type="SUPFAM" id="SSF57667">
    <property type="entry name" value="beta-beta-alpha zinc fingers"/>
    <property type="match status" value="2"/>
</dbReference>
<evidence type="ECO:0000313" key="8">
    <source>
        <dbReference type="Proteomes" id="UP000184073"/>
    </source>
</evidence>
<dbReference type="FunFam" id="3.30.160.60:FF:000072">
    <property type="entry name" value="zinc finger protein 143 isoform X1"/>
    <property type="match status" value="1"/>
</dbReference>
<dbReference type="AlphaFoldDB" id="A0A1L9PFF6"/>
<feature type="domain" description="C2H2-type" evidence="6">
    <location>
        <begin position="68"/>
        <end position="97"/>
    </location>
</feature>
<evidence type="ECO:0000313" key="7">
    <source>
        <dbReference type="EMBL" id="OJJ00277.1"/>
    </source>
</evidence>
<dbReference type="STRING" id="1036611.A0A1L9PFF6"/>
<evidence type="ECO:0000256" key="2">
    <source>
        <dbReference type="ARBA" id="ARBA00022737"/>
    </source>
</evidence>
<keyword evidence="1" id="KW-0479">Metal-binding</keyword>
<reference evidence="8" key="1">
    <citation type="journal article" date="2017" name="Genome Biol.">
        <title>Comparative genomics reveals high biological diversity and specific adaptations in the industrially and medically important fungal genus Aspergillus.</title>
        <authorList>
            <person name="de Vries R.P."/>
            <person name="Riley R."/>
            <person name="Wiebenga A."/>
            <person name="Aguilar-Osorio G."/>
            <person name="Amillis S."/>
            <person name="Uchima C.A."/>
            <person name="Anderluh G."/>
            <person name="Asadollahi M."/>
            <person name="Askin M."/>
            <person name="Barry K."/>
            <person name="Battaglia E."/>
            <person name="Bayram O."/>
            <person name="Benocci T."/>
            <person name="Braus-Stromeyer S.A."/>
            <person name="Caldana C."/>
            <person name="Canovas D."/>
            <person name="Cerqueira G.C."/>
            <person name="Chen F."/>
            <person name="Chen W."/>
            <person name="Choi C."/>
            <person name="Clum A."/>
            <person name="Dos Santos R.A."/>
            <person name="Damasio A.R."/>
            <person name="Diallinas G."/>
            <person name="Emri T."/>
            <person name="Fekete E."/>
            <person name="Flipphi M."/>
            <person name="Freyberg S."/>
            <person name="Gallo A."/>
            <person name="Gournas C."/>
            <person name="Habgood R."/>
            <person name="Hainaut M."/>
            <person name="Harispe M.L."/>
            <person name="Henrissat B."/>
            <person name="Hilden K.S."/>
            <person name="Hope R."/>
            <person name="Hossain A."/>
            <person name="Karabika E."/>
            <person name="Karaffa L."/>
            <person name="Karanyi Z."/>
            <person name="Krasevec N."/>
            <person name="Kuo A."/>
            <person name="Kusch H."/>
            <person name="LaButti K."/>
            <person name="Lagendijk E.L."/>
            <person name="Lapidus A."/>
            <person name="Levasseur A."/>
            <person name="Lindquist E."/>
            <person name="Lipzen A."/>
            <person name="Logrieco A.F."/>
            <person name="MacCabe A."/>
            <person name="Maekelae M.R."/>
            <person name="Malavazi I."/>
            <person name="Melin P."/>
            <person name="Meyer V."/>
            <person name="Mielnichuk N."/>
            <person name="Miskei M."/>
            <person name="Molnar A.P."/>
            <person name="Mule G."/>
            <person name="Ngan C.Y."/>
            <person name="Orejas M."/>
            <person name="Orosz E."/>
            <person name="Ouedraogo J.P."/>
            <person name="Overkamp K.M."/>
            <person name="Park H.-S."/>
            <person name="Perrone G."/>
            <person name="Piumi F."/>
            <person name="Punt P.J."/>
            <person name="Ram A.F."/>
            <person name="Ramon A."/>
            <person name="Rauscher S."/>
            <person name="Record E."/>
            <person name="Riano-Pachon D.M."/>
            <person name="Robert V."/>
            <person name="Roehrig J."/>
            <person name="Ruller R."/>
            <person name="Salamov A."/>
            <person name="Salih N.S."/>
            <person name="Samson R.A."/>
            <person name="Sandor E."/>
            <person name="Sanguinetti M."/>
            <person name="Schuetze T."/>
            <person name="Sepcic K."/>
            <person name="Shelest E."/>
            <person name="Sherlock G."/>
            <person name="Sophianopoulou V."/>
            <person name="Squina F.M."/>
            <person name="Sun H."/>
            <person name="Susca A."/>
            <person name="Todd R.B."/>
            <person name="Tsang A."/>
            <person name="Unkles S.E."/>
            <person name="van de Wiele N."/>
            <person name="van Rossen-Uffink D."/>
            <person name="Oliveira J.V."/>
            <person name="Vesth T.C."/>
            <person name="Visser J."/>
            <person name="Yu J.-H."/>
            <person name="Zhou M."/>
            <person name="Andersen M.R."/>
            <person name="Archer D.B."/>
            <person name="Baker S.E."/>
            <person name="Benoit I."/>
            <person name="Brakhage A.A."/>
            <person name="Braus G.H."/>
            <person name="Fischer R."/>
            <person name="Frisvad J.C."/>
            <person name="Goldman G.H."/>
            <person name="Houbraken J."/>
            <person name="Oakley B."/>
            <person name="Pocsi I."/>
            <person name="Scazzocchio C."/>
            <person name="Seiboth B."/>
            <person name="vanKuyk P.A."/>
            <person name="Wortman J."/>
            <person name="Dyer P.S."/>
            <person name="Grigoriev I.V."/>
        </authorList>
    </citation>
    <scope>NUCLEOTIDE SEQUENCE [LARGE SCALE GENOMIC DNA]</scope>
    <source>
        <strain evidence="8">CBS 583.65</strain>
    </source>
</reference>
<evidence type="ECO:0000256" key="4">
    <source>
        <dbReference type="ARBA" id="ARBA00022833"/>
    </source>
</evidence>
<dbReference type="PANTHER" id="PTHR14003:SF22">
    <property type="entry name" value="FINGER DOMAIN PROTEIN, PUTATIVE (AFU_ORTHOLOGUE AFUA_4G11480)-RELATED"/>
    <property type="match status" value="1"/>
</dbReference>
<dbReference type="Gene3D" id="3.30.160.60">
    <property type="entry name" value="Classic Zinc Finger"/>
    <property type="match status" value="4"/>
</dbReference>
<gene>
    <name evidence="7" type="ORF">ASPVEDRAFT_81853</name>
</gene>
<organism evidence="7 8">
    <name type="scientific">Aspergillus versicolor CBS 583.65</name>
    <dbReference type="NCBI Taxonomy" id="1036611"/>
    <lineage>
        <taxon>Eukaryota</taxon>
        <taxon>Fungi</taxon>
        <taxon>Dikarya</taxon>
        <taxon>Ascomycota</taxon>
        <taxon>Pezizomycotina</taxon>
        <taxon>Eurotiomycetes</taxon>
        <taxon>Eurotiomycetidae</taxon>
        <taxon>Eurotiales</taxon>
        <taxon>Aspergillaceae</taxon>
        <taxon>Aspergillus</taxon>
        <taxon>Aspergillus subgen. Nidulantes</taxon>
    </lineage>
</organism>
<dbReference type="GO" id="GO:0000978">
    <property type="term" value="F:RNA polymerase II cis-regulatory region sequence-specific DNA binding"/>
    <property type="evidence" value="ECO:0007669"/>
    <property type="project" value="TreeGrafter"/>
</dbReference>
<dbReference type="VEuPathDB" id="FungiDB:ASPVEDRAFT_81853"/>
<dbReference type="PANTHER" id="PTHR14003">
    <property type="entry name" value="TRANSCRIPTIONAL REPRESSOR PROTEIN YY"/>
    <property type="match status" value="1"/>
</dbReference>
<evidence type="ECO:0000256" key="5">
    <source>
        <dbReference type="PROSITE-ProRule" id="PRU00042"/>
    </source>
</evidence>
<dbReference type="InterPro" id="IPR036236">
    <property type="entry name" value="Znf_C2H2_sf"/>
</dbReference>
<dbReference type="EMBL" id="KV878127">
    <property type="protein sequence ID" value="OJJ00277.1"/>
    <property type="molecule type" value="Genomic_DNA"/>
</dbReference>
<name>A0A1L9PFF6_ASPVE</name>
<dbReference type="Pfam" id="PF00096">
    <property type="entry name" value="zf-C2H2"/>
    <property type="match status" value="4"/>
</dbReference>
<dbReference type="PROSITE" id="PS00028">
    <property type="entry name" value="ZINC_FINGER_C2H2_1"/>
    <property type="match status" value="4"/>
</dbReference>
<dbReference type="GO" id="GO:0005667">
    <property type="term" value="C:transcription regulator complex"/>
    <property type="evidence" value="ECO:0007669"/>
    <property type="project" value="TreeGrafter"/>
</dbReference>
<feature type="domain" description="C2H2-type" evidence="6">
    <location>
        <begin position="38"/>
        <end position="67"/>
    </location>
</feature>
<feature type="domain" description="C2H2-type" evidence="6">
    <location>
        <begin position="8"/>
        <end position="37"/>
    </location>
</feature>
<evidence type="ECO:0000256" key="3">
    <source>
        <dbReference type="ARBA" id="ARBA00022771"/>
    </source>
</evidence>
<dbReference type="Proteomes" id="UP000184073">
    <property type="component" value="Unassembled WGS sequence"/>
</dbReference>
<sequence length="285" mass="32581">MAGAKRDFVCLWKHCGKSFHRNSDLRRHYRIHTNERPYRCGVKGCNKGFIQRSALTVHSRTHTGEKPFMCNFEGCHSAFSDSSSLARHRGIHTNRRAYVCPEPTCKRSFRRKATLTNHQHSSHALDLAIQTLSKAYSVSESEPEYDKAVIPTSPLTPLAPQHDPYPFPQGNWYWSYPIASPTQEVRYSLPAFPTPVPNVQEHSPMRNGTYSRPPQAMSPELLYGQDYLQFMQQQQQYIQKPLYNHGQNCMNPNPNPNTNMNPGWQCSDAKRPTHPGDGMGCCILY</sequence>
<keyword evidence="2" id="KW-0677">Repeat</keyword>
<dbReference type="GeneID" id="63732608"/>
<dbReference type="GO" id="GO:0008270">
    <property type="term" value="F:zinc ion binding"/>
    <property type="evidence" value="ECO:0007669"/>
    <property type="project" value="UniProtKB-KW"/>
</dbReference>
<feature type="domain" description="C2H2-type" evidence="6">
    <location>
        <begin position="98"/>
        <end position="128"/>
    </location>
</feature>
<dbReference type="SMART" id="SM00355">
    <property type="entry name" value="ZnF_C2H2"/>
    <property type="match status" value="4"/>
</dbReference>
<evidence type="ECO:0000259" key="6">
    <source>
        <dbReference type="PROSITE" id="PS50157"/>
    </source>
</evidence>
<protein>
    <recommendedName>
        <fullName evidence="6">C2H2-type domain-containing protein</fullName>
    </recommendedName>
</protein>
<dbReference type="InterPro" id="IPR013087">
    <property type="entry name" value="Znf_C2H2_type"/>
</dbReference>
<dbReference type="FunFam" id="3.30.160.60:FF:002343">
    <property type="entry name" value="Zinc finger protein 33A"/>
    <property type="match status" value="1"/>
</dbReference>
<dbReference type="GO" id="GO:0000785">
    <property type="term" value="C:chromatin"/>
    <property type="evidence" value="ECO:0007669"/>
    <property type="project" value="TreeGrafter"/>
</dbReference>
<evidence type="ECO:0000256" key="1">
    <source>
        <dbReference type="ARBA" id="ARBA00022723"/>
    </source>
</evidence>
<keyword evidence="3 5" id="KW-0863">Zinc-finger</keyword>
<accession>A0A1L9PFF6</accession>
<proteinExistence type="predicted"/>
<dbReference type="FunFam" id="3.30.160.60:FF:000125">
    <property type="entry name" value="Putative zinc finger protein 143"/>
    <property type="match status" value="1"/>
</dbReference>
<dbReference type="OrthoDB" id="3437960at2759"/>
<keyword evidence="4" id="KW-0862">Zinc</keyword>
<dbReference type="GO" id="GO:0000981">
    <property type="term" value="F:DNA-binding transcription factor activity, RNA polymerase II-specific"/>
    <property type="evidence" value="ECO:0007669"/>
    <property type="project" value="UniProtKB-ARBA"/>
</dbReference>
<dbReference type="RefSeq" id="XP_040666039.1">
    <property type="nucleotide sequence ID" value="XM_040817097.1"/>
</dbReference>
<dbReference type="PROSITE" id="PS50157">
    <property type="entry name" value="ZINC_FINGER_C2H2_2"/>
    <property type="match status" value="4"/>
</dbReference>